<dbReference type="GO" id="GO:0005783">
    <property type="term" value="C:endoplasmic reticulum"/>
    <property type="evidence" value="ECO:0007669"/>
    <property type="project" value="TreeGrafter"/>
</dbReference>
<reference evidence="1 2" key="1">
    <citation type="submission" date="2013-12" db="EMBL/GenBank/DDBJ databases">
        <title>Draft genome of the parsitic nematode Ancylostoma duodenale.</title>
        <authorList>
            <person name="Mitreva M."/>
        </authorList>
    </citation>
    <scope>NUCLEOTIDE SEQUENCE [LARGE SCALE GENOMIC DNA]</scope>
    <source>
        <strain evidence="1 2">Zhejiang</strain>
    </source>
</reference>
<dbReference type="Proteomes" id="UP000054047">
    <property type="component" value="Unassembled WGS sequence"/>
</dbReference>
<evidence type="ECO:0000313" key="2">
    <source>
        <dbReference type="Proteomes" id="UP000054047"/>
    </source>
</evidence>
<proteinExistence type="predicted"/>
<evidence type="ECO:0000313" key="1">
    <source>
        <dbReference type="EMBL" id="KIH52634.1"/>
    </source>
</evidence>
<sequence>GIVAPLLGQPNKMFTNFWGAVAPNGYYERSEDYLAIVQRKRIGIWNVPFVTTALLFNKEKMKEMKTPFFYDKNLDVDMSFCKWARDNVGFLEIGLAR</sequence>
<accession>A0A0C2G163</accession>
<gene>
    <name evidence="1" type="ORF">ANCDUO_17261</name>
</gene>
<keyword evidence="2" id="KW-1185">Reference proteome</keyword>
<dbReference type="OrthoDB" id="69177at2759"/>
<feature type="non-terminal residue" evidence="1">
    <location>
        <position position="1"/>
    </location>
</feature>
<organism evidence="1 2">
    <name type="scientific">Ancylostoma duodenale</name>
    <dbReference type="NCBI Taxonomy" id="51022"/>
    <lineage>
        <taxon>Eukaryota</taxon>
        <taxon>Metazoa</taxon>
        <taxon>Ecdysozoa</taxon>
        <taxon>Nematoda</taxon>
        <taxon>Chromadorea</taxon>
        <taxon>Rhabditida</taxon>
        <taxon>Rhabditina</taxon>
        <taxon>Rhabditomorpha</taxon>
        <taxon>Strongyloidea</taxon>
        <taxon>Ancylostomatidae</taxon>
        <taxon>Ancylostomatinae</taxon>
        <taxon>Ancylostoma</taxon>
    </lineage>
</organism>
<dbReference type="PANTHER" id="PTHR10730:SF45">
    <property type="entry name" value="PROCOLLAGEN-LYSINE,2-OXOGLUTARATE 5-DIOXYGENASE"/>
    <property type="match status" value="1"/>
</dbReference>
<dbReference type="GO" id="GO:0008475">
    <property type="term" value="F:procollagen-lysine 5-dioxygenase activity"/>
    <property type="evidence" value="ECO:0007669"/>
    <property type="project" value="TreeGrafter"/>
</dbReference>
<dbReference type="InterPro" id="IPR050757">
    <property type="entry name" value="Collagen_mod_GT25"/>
</dbReference>
<dbReference type="PANTHER" id="PTHR10730">
    <property type="entry name" value="PROCOLLAGEN-LYSINE,2-OXOGLUTARATE 5-DIOXYGENASE/GLYCOSYLTRANSFERASE 25 FAMILY MEMBER"/>
    <property type="match status" value="1"/>
</dbReference>
<name>A0A0C2G163_9BILA</name>
<dbReference type="EMBL" id="KN743150">
    <property type="protein sequence ID" value="KIH52634.1"/>
    <property type="molecule type" value="Genomic_DNA"/>
</dbReference>
<protein>
    <submittedName>
        <fullName evidence="1">Uncharacterized protein</fullName>
    </submittedName>
</protein>
<dbReference type="AlphaFoldDB" id="A0A0C2G163"/>